<gene>
    <name evidence="4" type="ORF">C8J48_2018</name>
</gene>
<dbReference type="Gene3D" id="3.40.630.30">
    <property type="match status" value="1"/>
</dbReference>
<sequence>MEMVFRSLHEYSFEEATQIWNRCFEGYLVDATMTVDRFVQRMGIEGLSPARSLVAVAGEEPVGIVLNGLRTVQGRKAAWNGGTGVAVPYRGKGLGTALLEATMALYQREQVEIATLEAFEKNKKAISLYEKMGYRVVDRLLFLEKTGTLDVALLKERQSYRVQIGSAGEVSSLSFYPSLSPWQTDWEGIKDGMAAIVRDGDGESVGYALFKRVYHTNGTLEAIILYQCRTKPGANDPDAVIRSLIQAAFSPLDTACKRSTFNLSTTDERVVRILESVGFTHSLAQVWMVKKY</sequence>
<keyword evidence="1 4" id="KW-0808">Transferase</keyword>
<comment type="caution">
    <text evidence="4">The sequence shown here is derived from an EMBL/GenBank/DDBJ whole genome shotgun (WGS) entry which is preliminary data.</text>
</comment>
<feature type="domain" description="N-acetyltransferase" evidence="3">
    <location>
        <begin position="3"/>
        <end position="158"/>
    </location>
</feature>
<evidence type="ECO:0000256" key="1">
    <source>
        <dbReference type="ARBA" id="ARBA00022679"/>
    </source>
</evidence>
<dbReference type="InterPro" id="IPR050680">
    <property type="entry name" value="YpeA/RimI_acetyltransf"/>
</dbReference>
<dbReference type="Proteomes" id="UP000241639">
    <property type="component" value="Unassembled WGS sequence"/>
</dbReference>
<evidence type="ECO:0000256" key="2">
    <source>
        <dbReference type="ARBA" id="ARBA00023315"/>
    </source>
</evidence>
<protein>
    <submittedName>
        <fullName evidence="4">Acetyltransferase (GNAT) family protein</fullName>
    </submittedName>
</protein>
<dbReference type="GO" id="GO:0016747">
    <property type="term" value="F:acyltransferase activity, transferring groups other than amino-acyl groups"/>
    <property type="evidence" value="ECO:0007669"/>
    <property type="project" value="InterPro"/>
</dbReference>
<dbReference type="EMBL" id="PZZP01000001">
    <property type="protein sequence ID" value="PTM59399.1"/>
    <property type="molecule type" value="Genomic_DNA"/>
</dbReference>
<dbReference type="OrthoDB" id="4228396at2"/>
<evidence type="ECO:0000259" key="3">
    <source>
        <dbReference type="PROSITE" id="PS51186"/>
    </source>
</evidence>
<dbReference type="SUPFAM" id="SSF55729">
    <property type="entry name" value="Acyl-CoA N-acyltransferases (Nat)"/>
    <property type="match status" value="1"/>
</dbReference>
<organism evidence="4 5">
    <name type="scientific">Desmospora activa DSM 45169</name>
    <dbReference type="NCBI Taxonomy" id="1121389"/>
    <lineage>
        <taxon>Bacteria</taxon>
        <taxon>Bacillati</taxon>
        <taxon>Bacillota</taxon>
        <taxon>Bacilli</taxon>
        <taxon>Bacillales</taxon>
        <taxon>Thermoactinomycetaceae</taxon>
        <taxon>Desmospora</taxon>
    </lineage>
</organism>
<dbReference type="CDD" id="cd04301">
    <property type="entry name" value="NAT_SF"/>
    <property type="match status" value="1"/>
</dbReference>
<dbReference type="AlphaFoldDB" id="A0A2T4ZBZ5"/>
<dbReference type="InterPro" id="IPR000182">
    <property type="entry name" value="GNAT_dom"/>
</dbReference>
<name>A0A2T4ZBZ5_9BACL</name>
<dbReference type="RefSeq" id="WP_107726359.1">
    <property type="nucleotide sequence ID" value="NZ_PZZP01000001.1"/>
</dbReference>
<dbReference type="InterPro" id="IPR016181">
    <property type="entry name" value="Acyl_CoA_acyltransferase"/>
</dbReference>
<proteinExistence type="predicted"/>
<dbReference type="PROSITE" id="PS51186">
    <property type="entry name" value="GNAT"/>
    <property type="match status" value="1"/>
</dbReference>
<evidence type="ECO:0000313" key="4">
    <source>
        <dbReference type="EMBL" id="PTM59399.1"/>
    </source>
</evidence>
<accession>A0A2T4ZBZ5</accession>
<reference evidence="4 5" key="1">
    <citation type="submission" date="2018-04" db="EMBL/GenBank/DDBJ databases">
        <title>Genomic Encyclopedia of Archaeal and Bacterial Type Strains, Phase II (KMG-II): from individual species to whole genera.</title>
        <authorList>
            <person name="Goeker M."/>
        </authorList>
    </citation>
    <scope>NUCLEOTIDE SEQUENCE [LARGE SCALE GENOMIC DNA]</scope>
    <source>
        <strain evidence="4 5">DSM 45169</strain>
    </source>
</reference>
<keyword evidence="2" id="KW-0012">Acyltransferase</keyword>
<keyword evidence="5" id="KW-1185">Reference proteome</keyword>
<dbReference type="PANTHER" id="PTHR43420">
    <property type="entry name" value="ACETYLTRANSFERASE"/>
    <property type="match status" value="1"/>
</dbReference>
<evidence type="ECO:0000313" key="5">
    <source>
        <dbReference type="Proteomes" id="UP000241639"/>
    </source>
</evidence>
<dbReference type="Pfam" id="PF00583">
    <property type="entry name" value="Acetyltransf_1"/>
    <property type="match status" value="1"/>
</dbReference>